<comment type="caution">
    <text evidence="4">The sequence shown here is derived from an EMBL/GenBank/DDBJ whole genome shotgun (WGS) entry which is preliminary data.</text>
</comment>
<evidence type="ECO:0000256" key="2">
    <source>
        <dbReference type="ARBA" id="ARBA00022448"/>
    </source>
</evidence>
<dbReference type="Gene3D" id="3.40.190.10">
    <property type="entry name" value="Periplasmic binding protein-like II"/>
    <property type="match status" value="2"/>
</dbReference>
<comment type="similarity">
    <text evidence="1">Belongs to the bacterial solute-binding protein 1 family.</text>
</comment>
<dbReference type="PANTHER" id="PTHR43649">
    <property type="entry name" value="ARABINOSE-BINDING PROTEIN-RELATED"/>
    <property type="match status" value="1"/>
</dbReference>
<dbReference type="InterPro" id="IPR006059">
    <property type="entry name" value="SBP"/>
</dbReference>
<evidence type="ECO:0000256" key="3">
    <source>
        <dbReference type="SAM" id="SignalP"/>
    </source>
</evidence>
<sequence>MSSTLMATRPRRIGLALASGAAIFSLVACGGGGGTASGGETFDYLAANEGSQIRDEITRLSEKECAAQQEAMPLKIESLPQGDVNQRITLLASQDALPEMFIGSTSELKPGGTIGDDEVTLNLEQKLTELGVIDDVLPAAASTVKNIYGGRFASLPYQFNIEGIFYNRKMFADLGIEEPKTWGDLIAASDKIKNSGKQAVVVSGDQAWTILRWVGNYLFRSIGPNAMKDVGEGKAKLTDPQYVAGIEQVAQLEKYLGPGTATMDIQTATNQLLTGEAGMMYNGSWMLASINDPELNKLGPEAIGFMPFPAVEGGAGSIDQYPANTGAPTALSTKLYNEKVGGWLTCIAEHFGSSAMNNQGVISGFKTNQPVEDVPPLTADIQKIINSTSDTLTWFEQPLGQRAGAAAGESAVPLVTGGMTAAQFAETVQAAVDEDLAKKR</sequence>
<accession>A0A7Y9I6R6</accession>
<gene>
    <name evidence="4" type="ORF">BKA15_002482</name>
</gene>
<keyword evidence="3" id="KW-0732">Signal</keyword>
<reference evidence="4 5" key="1">
    <citation type="submission" date="2020-07" db="EMBL/GenBank/DDBJ databases">
        <title>Sequencing the genomes of 1000 actinobacteria strains.</title>
        <authorList>
            <person name="Klenk H.-P."/>
        </authorList>
    </citation>
    <scope>NUCLEOTIDE SEQUENCE [LARGE SCALE GENOMIC DNA]</scope>
    <source>
        <strain evidence="4 5">DSM 22083</strain>
    </source>
</reference>
<dbReference type="PANTHER" id="PTHR43649:SF29">
    <property type="entry name" value="OSMOPROTECTIVE COMPOUNDS-BINDING PROTEIN GGTB"/>
    <property type="match status" value="1"/>
</dbReference>
<feature type="chain" id="PRO_5039016254" evidence="3">
    <location>
        <begin position="31"/>
        <end position="440"/>
    </location>
</feature>
<keyword evidence="5" id="KW-1185">Reference proteome</keyword>
<feature type="signal peptide" evidence="3">
    <location>
        <begin position="1"/>
        <end position="30"/>
    </location>
</feature>
<evidence type="ECO:0000256" key="1">
    <source>
        <dbReference type="ARBA" id="ARBA00008520"/>
    </source>
</evidence>
<evidence type="ECO:0000313" key="5">
    <source>
        <dbReference type="Proteomes" id="UP000569914"/>
    </source>
</evidence>
<dbReference type="RefSeq" id="WP_179751123.1">
    <property type="nucleotide sequence ID" value="NZ_JACCBU010000001.1"/>
</dbReference>
<dbReference type="InterPro" id="IPR050490">
    <property type="entry name" value="Bact_solute-bd_prot1"/>
</dbReference>
<organism evidence="4 5">
    <name type="scientific">Microlunatus parietis</name>
    <dbReference type="NCBI Taxonomy" id="682979"/>
    <lineage>
        <taxon>Bacteria</taxon>
        <taxon>Bacillati</taxon>
        <taxon>Actinomycetota</taxon>
        <taxon>Actinomycetes</taxon>
        <taxon>Propionibacteriales</taxon>
        <taxon>Propionibacteriaceae</taxon>
        <taxon>Microlunatus</taxon>
    </lineage>
</organism>
<protein>
    <submittedName>
        <fullName evidence="4">Raffinose/stachyose/melibiose transport system substrate-binding protein</fullName>
    </submittedName>
</protein>
<dbReference type="Pfam" id="PF01547">
    <property type="entry name" value="SBP_bac_1"/>
    <property type="match status" value="1"/>
</dbReference>
<evidence type="ECO:0000313" key="4">
    <source>
        <dbReference type="EMBL" id="NYE71153.1"/>
    </source>
</evidence>
<name>A0A7Y9I6R6_9ACTN</name>
<dbReference type="EMBL" id="JACCBU010000001">
    <property type="protein sequence ID" value="NYE71153.1"/>
    <property type="molecule type" value="Genomic_DNA"/>
</dbReference>
<dbReference type="SUPFAM" id="SSF53850">
    <property type="entry name" value="Periplasmic binding protein-like II"/>
    <property type="match status" value="1"/>
</dbReference>
<dbReference type="Proteomes" id="UP000569914">
    <property type="component" value="Unassembled WGS sequence"/>
</dbReference>
<dbReference type="AlphaFoldDB" id="A0A7Y9I6R6"/>
<keyword evidence="2" id="KW-0813">Transport</keyword>
<proteinExistence type="inferred from homology"/>